<sequence length="355" mass="40722">MASRMFILHRFLLARQRDSEPMSAPEQQRLWTLLQARPLFLHCGSDDIFCYVYKSMRCVSEWDVNRILEDQTERVRNFFHSSWPLTFWWVMDEAQEPAKQCVNESMAEHGRRPQCPVLLEILKTMMPTAMRLVLSGTALTDDDLEFAQPWFQHRNNVGEFTRASQEAYIRSYVPPGIFTEQAWEALLARAWAWLPGRHCFTAVFVSHLLQSAYRSPHRALDRAIFELSGGATNGCALSALEPPLLTEYEHGRPVLSFASLKDETLWYISTVLLGHCLDLGKGAWIDSSGKVLEMVEHGFAPFTRDMQPRYKSATSRYGLGSRLSSRLSPSQYARLLANLPLFIQEMVTIDEPRSP</sequence>
<protein>
    <submittedName>
        <fullName evidence="1">Uncharacterized protein</fullName>
    </submittedName>
</protein>
<evidence type="ECO:0000313" key="1">
    <source>
        <dbReference type="EMBL" id="KAI0062031.1"/>
    </source>
</evidence>
<name>A0ACB8T1Y1_9AGAM</name>
<reference evidence="1" key="1">
    <citation type="submission" date="2021-03" db="EMBL/GenBank/DDBJ databases">
        <authorList>
            <consortium name="DOE Joint Genome Institute"/>
            <person name="Ahrendt S."/>
            <person name="Looney B.P."/>
            <person name="Miyauchi S."/>
            <person name="Morin E."/>
            <person name="Drula E."/>
            <person name="Courty P.E."/>
            <person name="Chicoki N."/>
            <person name="Fauchery L."/>
            <person name="Kohler A."/>
            <person name="Kuo A."/>
            <person name="Labutti K."/>
            <person name="Pangilinan J."/>
            <person name="Lipzen A."/>
            <person name="Riley R."/>
            <person name="Andreopoulos W."/>
            <person name="He G."/>
            <person name="Johnson J."/>
            <person name="Barry K.W."/>
            <person name="Grigoriev I.V."/>
            <person name="Nagy L."/>
            <person name="Hibbett D."/>
            <person name="Henrissat B."/>
            <person name="Matheny P.B."/>
            <person name="Labbe J."/>
            <person name="Martin F."/>
        </authorList>
    </citation>
    <scope>NUCLEOTIDE SEQUENCE</scope>
    <source>
        <strain evidence="1">HHB10654</strain>
    </source>
</reference>
<reference evidence="1" key="2">
    <citation type="journal article" date="2022" name="New Phytol.">
        <title>Evolutionary transition to the ectomycorrhizal habit in the genomes of a hyperdiverse lineage of mushroom-forming fungi.</title>
        <authorList>
            <person name="Looney B."/>
            <person name="Miyauchi S."/>
            <person name="Morin E."/>
            <person name="Drula E."/>
            <person name="Courty P.E."/>
            <person name="Kohler A."/>
            <person name="Kuo A."/>
            <person name="LaButti K."/>
            <person name="Pangilinan J."/>
            <person name="Lipzen A."/>
            <person name="Riley R."/>
            <person name="Andreopoulos W."/>
            <person name="He G."/>
            <person name="Johnson J."/>
            <person name="Nolan M."/>
            <person name="Tritt A."/>
            <person name="Barry K.W."/>
            <person name="Grigoriev I.V."/>
            <person name="Nagy L.G."/>
            <person name="Hibbett D."/>
            <person name="Henrissat B."/>
            <person name="Matheny P.B."/>
            <person name="Labbe J."/>
            <person name="Martin F.M."/>
        </authorList>
    </citation>
    <scope>NUCLEOTIDE SEQUENCE</scope>
    <source>
        <strain evidence="1">HHB10654</strain>
    </source>
</reference>
<gene>
    <name evidence="1" type="ORF">BV25DRAFT_1916327</name>
</gene>
<proteinExistence type="predicted"/>
<evidence type="ECO:0000313" key="2">
    <source>
        <dbReference type="Proteomes" id="UP000814140"/>
    </source>
</evidence>
<organism evidence="1 2">
    <name type="scientific">Artomyces pyxidatus</name>
    <dbReference type="NCBI Taxonomy" id="48021"/>
    <lineage>
        <taxon>Eukaryota</taxon>
        <taxon>Fungi</taxon>
        <taxon>Dikarya</taxon>
        <taxon>Basidiomycota</taxon>
        <taxon>Agaricomycotina</taxon>
        <taxon>Agaricomycetes</taxon>
        <taxon>Russulales</taxon>
        <taxon>Auriscalpiaceae</taxon>
        <taxon>Artomyces</taxon>
    </lineage>
</organism>
<accession>A0ACB8T1Y1</accession>
<comment type="caution">
    <text evidence="1">The sequence shown here is derived from an EMBL/GenBank/DDBJ whole genome shotgun (WGS) entry which is preliminary data.</text>
</comment>
<dbReference type="Proteomes" id="UP000814140">
    <property type="component" value="Unassembled WGS sequence"/>
</dbReference>
<keyword evidence="2" id="KW-1185">Reference proteome</keyword>
<dbReference type="EMBL" id="MU277209">
    <property type="protein sequence ID" value="KAI0062031.1"/>
    <property type="molecule type" value="Genomic_DNA"/>
</dbReference>